<organism evidence="1 2">
    <name type="scientific">Camellia lanceoleosa</name>
    <dbReference type="NCBI Taxonomy" id="1840588"/>
    <lineage>
        <taxon>Eukaryota</taxon>
        <taxon>Viridiplantae</taxon>
        <taxon>Streptophyta</taxon>
        <taxon>Embryophyta</taxon>
        <taxon>Tracheophyta</taxon>
        <taxon>Spermatophyta</taxon>
        <taxon>Magnoliopsida</taxon>
        <taxon>eudicotyledons</taxon>
        <taxon>Gunneridae</taxon>
        <taxon>Pentapetalae</taxon>
        <taxon>asterids</taxon>
        <taxon>Ericales</taxon>
        <taxon>Theaceae</taxon>
        <taxon>Camellia</taxon>
    </lineage>
</organism>
<name>A0ACC0G772_9ERIC</name>
<proteinExistence type="predicted"/>
<protein>
    <submittedName>
        <fullName evidence="1">Cleavage stimulating factor 64</fullName>
    </submittedName>
</protein>
<sequence>MVEEKTAIYVPYNILPLDPDSSNQAIMKYPEGRGGLGWLQMLTLKSNLVVQQRFGDSGSHQPIGLQVAMAAASVMAGVLGGAQGRREMNQNGLQGQPALYSDLFTLHLAKMSRNQLNEVMFELKVMAMQNMEQARQLLFANPQLEKAIFEVEHQLCREVEIQSHLRHPNILRLYGYFYDQDELYKELQKCTYISERHAATVRAERILSGVQKGYSQVGMQSQQRRSYADTVKHSTDLRNDKFVVQAKEADSEWLVVSLLVNLKAALAFHDFEAEVKERMKEVRVRSGGCNLAILTFYSKHHMQEEKVRMDAWISRWSDSITEWGKGKSKSTERGVWISCMGVPLHLWSNNTFRDIGSIWGEVVQLQEDINNPRSFEFGRVRILTSSVEVINSVVFLECNTCKFPVRVCEEHPVIDWAINFRREVNPVFLASCSMSLACKQKLTQGNGSEAEEDDGSEVAKVLTKGADNEVVANSTEGTVVRMHAQADGAFQVMPESVNSDTEHILGNTNCNDNNIDECRELVLSPTLEVPANCHKQVGRVCSTELFRSVCDSDRVRPNINLQVVLSGIQPAATIAGPIGVQSNLTESPAHCQEGPSPSVVSDRHYRIIQDSMAKKGAAEKGGNKHGSKLKRRLKKLQSPAMKKGMLLCPSLRNGAVLRAASAAISASISRSNAARRRKELWGEALIRKGAIRTAATAVISPSNSRSDASRRREELREEACATLQVEKALGMDCTANEQEVASRIVLMELKDMERVEETKGAV</sequence>
<comment type="caution">
    <text evidence="1">The sequence shown here is derived from an EMBL/GenBank/DDBJ whole genome shotgun (WGS) entry which is preliminary data.</text>
</comment>
<evidence type="ECO:0000313" key="2">
    <source>
        <dbReference type="Proteomes" id="UP001060215"/>
    </source>
</evidence>
<gene>
    <name evidence="1" type="ORF">LOK49_LG10G00562</name>
</gene>
<dbReference type="EMBL" id="CM045767">
    <property type="protein sequence ID" value="KAI7996453.1"/>
    <property type="molecule type" value="Genomic_DNA"/>
</dbReference>
<accession>A0ACC0G772</accession>
<reference evidence="1 2" key="1">
    <citation type="journal article" date="2022" name="Plant J.">
        <title>Chromosome-level genome of Camellia lanceoleosa provides a valuable resource for understanding genome evolution and self-incompatibility.</title>
        <authorList>
            <person name="Gong W."/>
            <person name="Xiao S."/>
            <person name="Wang L."/>
            <person name="Liao Z."/>
            <person name="Chang Y."/>
            <person name="Mo W."/>
            <person name="Hu G."/>
            <person name="Li W."/>
            <person name="Zhao G."/>
            <person name="Zhu H."/>
            <person name="Hu X."/>
            <person name="Ji K."/>
            <person name="Xiang X."/>
            <person name="Song Q."/>
            <person name="Yuan D."/>
            <person name="Jin S."/>
            <person name="Zhang L."/>
        </authorList>
    </citation>
    <scope>NUCLEOTIDE SEQUENCE [LARGE SCALE GENOMIC DNA]</scope>
    <source>
        <strain evidence="1">SQ_2022a</strain>
    </source>
</reference>
<dbReference type="Proteomes" id="UP001060215">
    <property type="component" value="Chromosome 10"/>
</dbReference>
<evidence type="ECO:0000313" key="1">
    <source>
        <dbReference type="EMBL" id="KAI7996453.1"/>
    </source>
</evidence>
<keyword evidence="2" id="KW-1185">Reference proteome</keyword>